<feature type="transmembrane region" description="Helical" evidence="8">
    <location>
        <begin position="106"/>
        <end position="125"/>
    </location>
</feature>
<evidence type="ECO:0000256" key="1">
    <source>
        <dbReference type="ARBA" id="ARBA00004141"/>
    </source>
</evidence>
<proteinExistence type="inferred from homology"/>
<evidence type="ECO:0000256" key="3">
    <source>
        <dbReference type="ARBA" id="ARBA00022670"/>
    </source>
</evidence>
<dbReference type="Gene3D" id="1.20.1540.10">
    <property type="entry name" value="Rhomboid-like"/>
    <property type="match status" value="1"/>
</dbReference>
<feature type="transmembrane region" description="Helical" evidence="8">
    <location>
        <begin position="7"/>
        <end position="24"/>
    </location>
</feature>
<dbReference type="NCBIfam" id="TIGR03902">
    <property type="entry name" value="rhom_GG_sort"/>
    <property type="match status" value="1"/>
</dbReference>
<dbReference type="GO" id="GO:0006508">
    <property type="term" value="P:proteolysis"/>
    <property type="evidence" value="ECO:0007669"/>
    <property type="project" value="UniProtKB-KW"/>
</dbReference>
<dbReference type="PANTHER" id="PTHR43066:SF1">
    <property type="entry name" value="RHOMBOID PROTEIN 2"/>
    <property type="match status" value="1"/>
</dbReference>
<protein>
    <recommendedName>
        <fullName evidence="9">Peptidase S54 rhomboid domain-containing protein</fullName>
    </recommendedName>
</protein>
<feature type="transmembrane region" description="Helical" evidence="8">
    <location>
        <begin position="163"/>
        <end position="182"/>
    </location>
</feature>
<feature type="domain" description="Peptidase S54 rhomboid" evidence="9">
    <location>
        <begin position="41"/>
        <end position="183"/>
    </location>
</feature>
<evidence type="ECO:0000256" key="2">
    <source>
        <dbReference type="ARBA" id="ARBA00009045"/>
    </source>
</evidence>
<feature type="transmembrane region" description="Helical" evidence="8">
    <location>
        <begin position="54"/>
        <end position="73"/>
    </location>
</feature>
<dbReference type="EMBL" id="UOFP01000013">
    <property type="protein sequence ID" value="VAW83911.1"/>
    <property type="molecule type" value="Genomic_DNA"/>
</dbReference>
<evidence type="ECO:0000256" key="7">
    <source>
        <dbReference type="ARBA" id="ARBA00023136"/>
    </source>
</evidence>
<dbReference type="GO" id="GO:0004252">
    <property type="term" value="F:serine-type endopeptidase activity"/>
    <property type="evidence" value="ECO:0007669"/>
    <property type="project" value="InterPro"/>
</dbReference>
<comment type="subcellular location">
    <subcellularLocation>
        <location evidence="1">Membrane</location>
        <topology evidence="1">Multi-pass membrane protein</topology>
    </subcellularLocation>
</comment>
<keyword evidence="6 8" id="KW-1133">Transmembrane helix</keyword>
<evidence type="ECO:0000256" key="8">
    <source>
        <dbReference type="SAM" id="Phobius"/>
    </source>
</evidence>
<evidence type="ECO:0000313" key="10">
    <source>
        <dbReference type="EMBL" id="VAW83911.1"/>
    </source>
</evidence>
<gene>
    <name evidence="10" type="ORF">MNBD_GAMMA18-786</name>
</gene>
<keyword evidence="7 8" id="KW-0472">Membrane</keyword>
<dbReference type="Pfam" id="PF01694">
    <property type="entry name" value="Rhomboid"/>
    <property type="match status" value="1"/>
</dbReference>
<reference evidence="10" key="1">
    <citation type="submission" date="2018-06" db="EMBL/GenBank/DDBJ databases">
        <authorList>
            <person name="Zhirakovskaya E."/>
        </authorList>
    </citation>
    <scope>NUCLEOTIDE SEQUENCE</scope>
</reference>
<name>A0A3B0YWY1_9ZZZZ</name>
<dbReference type="InterPro" id="IPR035952">
    <property type="entry name" value="Rhomboid-like_sf"/>
</dbReference>
<evidence type="ECO:0000256" key="5">
    <source>
        <dbReference type="ARBA" id="ARBA00022801"/>
    </source>
</evidence>
<keyword evidence="5" id="KW-0378">Hydrolase</keyword>
<evidence type="ECO:0000256" key="6">
    <source>
        <dbReference type="ARBA" id="ARBA00022989"/>
    </source>
</evidence>
<organism evidence="10">
    <name type="scientific">hydrothermal vent metagenome</name>
    <dbReference type="NCBI Taxonomy" id="652676"/>
    <lineage>
        <taxon>unclassified sequences</taxon>
        <taxon>metagenomes</taxon>
        <taxon>ecological metagenomes</taxon>
    </lineage>
</organism>
<dbReference type="AlphaFoldDB" id="A0A3B0YWY1"/>
<sequence>MNTLKNHLFPLILSLIMLILALLPREIEDSLIFHRQHLIAGEWWRLFSGHLVHLSWQHLLMNIAGLWLIIWLAKNRLTTTEWLVALLSSSLLISLALLFFSNLDWYVGFSGVLHGFLILVAYRLIADKEFEGWWLLLFVLLKIGWEQWQGASPELEQIIDGNVIIDAHLYGAVAGFFIAPLLSQLKRVRYKSD</sequence>
<dbReference type="PANTHER" id="PTHR43066">
    <property type="entry name" value="RHOMBOID-RELATED PROTEIN"/>
    <property type="match status" value="1"/>
</dbReference>
<feature type="transmembrane region" description="Helical" evidence="8">
    <location>
        <begin position="82"/>
        <end position="100"/>
    </location>
</feature>
<evidence type="ECO:0000256" key="4">
    <source>
        <dbReference type="ARBA" id="ARBA00022692"/>
    </source>
</evidence>
<accession>A0A3B0YWY1</accession>
<keyword evidence="3" id="KW-0645">Protease</keyword>
<evidence type="ECO:0000259" key="9">
    <source>
        <dbReference type="Pfam" id="PF01694"/>
    </source>
</evidence>
<dbReference type="InterPro" id="IPR022764">
    <property type="entry name" value="Peptidase_S54_rhomboid_dom"/>
</dbReference>
<comment type="similarity">
    <text evidence="2">Belongs to the peptidase S54 family.</text>
</comment>
<feature type="transmembrane region" description="Helical" evidence="8">
    <location>
        <begin position="132"/>
        <end position="151"/>
    </location>
</feature>
<dbReference type="SUPFAM" id="SSF144091">
    <property type="entry name" value="Rhomboid-like"/>
    <property type="match status" value="1"/>
</dbReference>
<keyword evidence="4 8" id="KW-0812">Transmembrane</keyword>
<dbReference type="InterPro" id="IPR023826">
    <property type="entry name" value="Rhom-like_SP_proteobac"/>
</dbReference>
<dbReference type="GO" id="GO:0016020">
    <property type="term" value="C:membrane"/>
    <property type="evidence" value="ECO:0007669"/>
    <property type="project" value="UniProtKB-SubCell"/>
</dbReference>